<sequence>MERLTYWNEEYDCWSYHGPSGDAAKRLAAIENILGDEYDLDRLRKLVEADREG</sequence>
<proteinExistence type="predicted"/>
<dbReference type="EMBL" id="BK015579">
    <property type="protein sequence ID" value="DAE14301.1"/>
    <property type="molecule type" value="Genomic_DNA"/>
</dbReference>
<name>A0A8S5Q6H2_9CAUD</name>
<accession>A0A8S5Q6H2</accession>
<reference evidence="1" key="1">
    <citation type="journal article" date="2021" name="Proc. Natl. Acad. Sci. U.S.A.">
        <title>A Catalog of Tens of Thousands of Viruses from Human Metagenomes Reveals Hidden Associations with Chronic Diseases.</title>
        <authorList>
            <person name="Tisza M.J."/>
            <person name="Buck C.B."/>
        </authorList>
    </citation>
    <scope>NUCLEOTIDE SEQUENCE</scope>
    <source>
        <strain evidence="1">CtSBU9</strain>
    </source>
</reference>
<protein>
    <submittedName>
        <fullName evidence="1">Uncharacterized protein</fullName>
    </submittedName>
</protein>
<evidence type="ECO:0000313" key="1">
    <source>
        <dbReference type="EMBL" id="DAE14301.1"/>
    </source>
</evidence>
<organism evidence="1">
    <name type="scientific">Myoviridae sp. ctSBU9</name>
    <dbReference type="NCBI Taxonomy" id="2825107"/>
    <lineage>
        <taxon>Viruses</taxon>
        <taxon>Duplodnaviria</taxon>
        <taxon>Heunggongvirae</taxon>
        <taxon>Uroviricota</taxon>
        <taxon>Caudoviricetes</taxon>
    </lineage>
</organism>